<feature type="non-terminal residue" evidence="2">
    <location>
        <position position="1"/>
    </location>
</feature>
<dbReference type="EMBL" id="UINC01000199">
    <property type="protein sequence ID" value="SUZ50963.1"/>
    <property type="molecule type" value="Genomic_DNA"/>
</dbReference>
<dbReference type="AlphaFoldDB" id="A0A381NBN2"/>
<gene>
    <name evidence="2" type="ORF">METZ01_LOCUS3817</name>
</gene>
<name>A0A381NBN2_9ZZZZ</name>
<protein>
    <recommendedName>
        <fullName evidence="3">Zinc-ribbon domain-containing protein</fullName>
    </recommendedName>
</protein>
<accession>A0A381NBN2</accession>
<organism evidence="2">
    <name type="scientific">marine metagenome</name>
    <dbReference type="NCBI Taxonomy" id="408172"/>
    <lineage>
        <taxon>unclassified sequences</taxon>
        <taxon>metagenomes</taxon>
        <taxon>ecological metagenomes</taxon>
    </lineage>
</organism>
<keyword evidence="1" id="KW-1133">Transmembrane helix</keyword>
<keyword evidence="1" id="KW-0472">Membrane</keyword>
<sequence length="149" mass="16182">VDAETVISIIFGAVLASFSFTVVFYAFIRGRRPESPSDDSLLNTDDQALADIFDAITTLDLEYQLGRMPQEDFQAQFQAYRLQAATVLRDQLEAGRGDPAWVLEQEILLARGDLESAADRAVDCPNCSALVLEGAPACPQCGAEIAPQL</sequence>
<proteinExistence type="predicted"/>
<feature type="transmembrane region" description="Helical" evidence="1">
    <location>
        <begin position="6"/>
        <end position="28"/>
    </location>
</feature>
<evidence type="ECO:0008006" key="3">
    <source>
        <dbReference type="Google" id="ProtNLM"/>
    </source>
</evidence>
<keyword evidence="1" id="KW-0812">Transmembrane</keyword>
<evidence type="ECO:0000256" key="1">
    <source>
        <dbReference type="SAM" id="Phobius"/>
    </source>
</evidence>
<evidence type="ECO:0000313" key="2">
    <source>
        <dbReference type="EMBL" id="SUZ50963.1"/>
    </source>
</evidence>
<reference evidence="2" key="1">
    <citation type="submission" date="2018-05" db="EMBL/GenBank/DDBJ databases">
        <authorList>
            <person name="Lanie J.A."/>
            <person name="Ng W.-L."/>
            <person name="Kazmierczak K.M."/>
            <person name="Andrzejewski T.M."/>
            <person name="Davidsen T.M."/>
            <person name="Wayne K.J."/>
            <person name="Tettelin H."/>
            <person name="Glass J.I."/>
            <person name="Rusch D."/>
            <person name="Podicherti R."/>
            <person name="Tsui H.-C.T."/>
            <person name="Winkler M.E."/>
        </authorList>
    </citation>
    <scope>NUCLEOTIDE SEQUENCE</scope>
</reference>